<dbReference type="EMBL" id="HG001706">
    <property type="protein sequence ID" value="CDF34831.1"/>
    <property type="molecule type" value="Genomic_DNA"/>
</dbReference>
<protein>
    <submittedName>
        <fullName evidence="3">Uncharacterized protein</fullName>
    </submittedName>
</protein>
<dbReference type="KEGG" id="ccp:CHC_T00003736001"/>
<dbReference type="GeneID" id="17322350"/>
<evidence type="ECO:0000313" key="4">
    <source>
        <dbReference type="Proteomes" id="UP000012073"/>
    </source>
</evidence>
<gene>
    <name evidence="3" type="ORF">CHC_T00003736001</name>
</gene>
<name>R7QBM8_CHOCR</name>
<dbReference type="RefSeq" id="XP_005714650.1">
    <property type="nucleotide sequence ID" value="XM_005714593.1"/>
</dbReference>
<feature type="region of interest" description="Disordered" evidence="1">
    <location>
        <begin position="59"/>
        <end position="84"/>
    </location>
</feature>
<dbReference type="OrthoDB" id="10520189at2759"/>
<accession>R7QBM8</accession>
<dbReference type="AlphaFoldDB" id="R7QBM8"/>
<feature type="transmembrane region" description="Helical" evidence="2">
    <location>
        <begin position="27"/>
        <end position="52"/>
    </location>
</feature>
<evidence type="ECO:0000256" key="2">
    <source>
        <dbReference type="SAM" id="Phobius"/>
    </source>
</evidence>
<feature type="compositionally biased region" description="Low complexity" evidence="1">
    <location>
        <begin position="69"/>
        <end position="80"/>
    </location>
</feature>
<reference evidence="4" key="1">
    <citation type="journal article" date="2013" name="Proc. Natl. Acad. Sci. U.S.A.">
        <title>Genome structure and metabolic features in the red seaweed Chondrus crispus shed light on evolution of the Archaeplastida.</title>
        <authorList>
            <person name="Collen J."/>
            <person name="Porcel B."/>
            <person name="Carre W."/>
            <person name="Ball S.G."/>
            <person name="Chaparro C."/>
            <person name="Tonon T."/>
            <person name="Barbeyron T."/>
            <person name="Michel G."/>
            <person name="Noel B."/>
            <person name="Valentin K."/>
            <person name="Elias M."/>
            <person name="Artiguenave F."/>
            <person name="Arun A."/>
            <person name="Aury J.M."/>
            <person name="Barbosa-Neto J.F."/>
            <person name="Bothwell J.H."/>
            <person name="Bouget F.Y."/>
            <person name="Brillet L."/>
            <person name="Cabello-Hurtado F."/>
            <person name="Capella-Gutierrez S."/>
            <person name="Charrier B."/>
            <person name="Cladiere L."/>
            <person name="Cock J.M."/>
            <person name="Coelho S.M."/>
            <person name="Colleoni C."/>
            <person name="Czjzek M."/>
            <person name="Da Silva C."/>
            <person name="Delage L."/>
            <person name="Denoeud F."/>
            <person name="Deschamps P."/>
            <person name="Dittami S.M."/>
            <person name="Gabaldon T."/>
            <person name="Gachon C.M."/>
            <person name="Groisillier A."/>
            <person name="Herve C."/>
            <person name="Jabbari K."/>
            <person name="Katinka M."/>
            <person name="Kloareg B."/>
            <person name="Kowalczyk N."/>
            <person name="Labadie K."/>
            <person name="Leblanc C."/>
            <person name="Lopez P.J."/>
            <person name="McLachlan D.H."/>
            <person name="Meslet-Cladiere L."/>
            <person name="Moustafa A."/>
            <person name="Nehr Z."/>
            <person name="Nyvall Collen P."/>
            <person name="Panaud O."/>
            <person name="Partensky F."/>
            <person name="Poulain J."/>
            <person name="Rensing S.A."/>
            <person name="Rousvoal S."/>
            <person name="Samson G."/>
            <person name="Symeonidi A."/>
            <person name="Weissenbach J."/>
            <person name="Zambounis A."/>
            <person name="Wincker P."/>
            <person name="Boyen C."/>
        </authorList>
    </citation>
    <scope>NUCLEOTIDE SEQUENCE [LARGE SCALE GENOMIC DNA]</scope>
    <source>
        <strain evidence="4">cv. Stackhouse</strain>
    </source>
</reference>
<keyword evidence="2" id="KW-0472">Membrane</keyword>
<keyword evidence="2" id="KW-0812">Transmembrane</keyword>
<dbReference type="Gramene" id="CDF34831">
    <property type="protein sequence ID" value="CDF34831"/>
    <property type="gene ID" value="CHC_T00003736001"/>
</dbReference>
<evidence type="ECO:0000313" key="3">
    <source>
        <dbReference type="EMBL" id="CDF34831.1"/>
    </source>
</evidence>
<organism evidence="3 4">
    <name type="scientific">Chondrus crispus</name>
    <name type="common">Carrageen Irish moss</name>
    <name type="synonym">Polymorpha crispa</name>
    <dbReference type="NCBI Taxonomy" id="2769"/>
    <lineage>
        <taxon>Eukaryota</taxon>
        <taxon>Rhodophyta</taxon>
        <taxon>Florideophyceae</taxon>
        <taxon>Rhodymeniophycidae</taxon>
        <taxon>Gigartinales</taxon>
        <taxon>Gigartinaceae</taxon>
        <taxon>Chondrus</taxon>
    </lineage>
</organism>
<sequence>MPTGVHTDLSRRGSTGILKVRQRPNTFYTLFNAALSIPAVAILSLFVLVLSYSLTQTPPPSPEWKAGTQRQRPPLSPQSQITPDNPPTLPELLATICDALDAVNVTHWLLPGLGLLPPRRAGFDGRFTPWQEGVDLGVFQRDLLHVILAQSSLQALGIVPVESYFGLRLFHIGGHGDARYDFRAPFVDLVYMRDEQGLVVSHCCDCAPVSISSCTKTTCGCMVCVAAGGETWPLRDVHVEGVRRSVRGPSEKGRLLLPRDLDGVDAAVFDA</sequence>
<proteinExistence type="predicted"/>
<dbReference type="Proteomes" id="UP000012073">
    <property type="component" value="Unassembled WGS sequence"/>
</dbReference>
<keyword evidence="4" id="KW-1185">Reference proteome</keyword>
<keyword evidence="2" id="KW-1133">Transmembrane helix</keyword>
<evidence type="ECO:0000256" key="1">
    <source>
        <dbReference type="SAM" id="MobiDB-lite"/>
    </source>
</evidence>